<dbReference type="Proteomes" id="UP001500713">
    <property type="component" value="Unassembled WGS sequence"/>
</dbReference>
<accession>A0ABN1AAE8</accession>
<comment type="caution">
    <text evidence="2">The sequence shown here is derived from an EMBL/GenBank/DDBJ whole genome shotgun (WGS) entry which is preliminary data.</text>
</comment>
<evidence type="ECO:0000313" key="3">
    <source>
        <dbReference type="Proteomes" id="UP001500713"/>
    </source>
</evidence>
<evidence type="ECO:0000313" key="2">
    <source>
        <dbReference type="EMBL" id="GAA0471589.1"/>
    </source>
</evidence>
<dbReference type="Pfam" id="PF00378">
    <property type="entry name" value="ECH_1"/>
    <property type="match status" value="1"/>
</dbReference>
<protein>
    <submittedName>
        <fullName evidence="2">Enoyl-CoA hydratase</fullName>
    </submittedName>
</protein>
<dbReference type="InterPro" id="IPR029045">
    <property type="entry name" value="ClpP/crotonase-like_dom_sf"/>
</dbReference>
<proteinExistence type="inferred from homology"/>
<dbReference type="SUPFAM" id="SSF52096">
    <property type="entry name" value="ClpP/crotonase"/>
    <property type="match status" value="1"/>
</dbReference>
<name>A0ABN1AAE8_9SPHN</name>
<dbReference type="Gene3D" id="3.90.226.10">
    <property type="entry name" value="2-enoyl-CoA Hydratase, Chain A, domain 1"/>
    <property type="match status" value="1"/>
</dbReference>
<evidence type="ECO:0000256" key="1">
    <source>
        <dbReference type="ARBA" id="ARBA00005254"/>
    </source>
</evidence>
<keyword evidence="3" id="KW-1185">Reference proteome</keyword>
<dbReference type="PANTHER" id="PTHR43802">
    <property type="entry name" value="ENOYL-COA HYDRATASE"/>
    <property type="match status" value="1"/>
</dbReference>
<dbReference type="EMBL" id="BAAAEM010000002">
    <property type="protein sequence ID" value="GAA0471589.1"/>
    <property type="molecule type" value="Genomic_DNA"/>
</dbReference>
<gene>
    <name evidence="2" type="ORF">GCM10009096_10750</name>
</gene>
<dbReference type="NCBIfam" id="NF004840">
    <property type="entry name" value="PRK06190.1"/>
    <property type="match status" value="1"/>
</dbReference>
<dbReference type="CDD" id="cd06558">
    <property type="entry name" value="crotonase-like"/>
    <property type="match status" value="1"/>
</dbReference>
<organism evidence="2 3">
    <name type="scientific">Parasphingorhabdus litoris</name>
    <dbReference type="NCBI Taxonomy" id="394733"/>
    <lineage>
        <taxon>Bacteria</taxon>
        <taxon>Pseudomonadati</taxon>
        <taxon>Pseudomonadota</taxon>
        <taxon>Alphaproteobacteria</taxon>
        <taxon>Sphingomonadales</taxon>
        <taxon>Sphingomonadaceae</taxon>
        <taxon>Parasphingorhabdus</taxon>
    </lineage>
</organism>
<dbReference type="RefSeq" id="WP_229956377.1">
    <property type="nucleotide sequence ID" value="NZ_BAAAEM010000002.1"/>
</dbReference>
<comment type="similarity">
    <text evidence="1">Belongs to the enoyl-CoA hydratase/isomerase family.</text>
</comment>
<reference evidence="2 3" key="1">
    <citation type="journal article" date="2019" name="Int. J. Syst. Evol. Microbiol.">
        <title>The Global Catalogue of Microorganisms (GCM) 10K type strain sequencing project: providing services to taxonomists for standard genome sequencing and annotation.</title>
        <authorList>
            <consortium name="The Broad Institute Genomics Platform"/>
            <consortium name="The Broad Institute Genome Sequencing Center for Infectious Disease"/>
            <person name="Wu L."/>
            <person name="Ma J."/>
        </authorList>
    </citation>
    <scope>NUCLEOTIDE SEQUENCE [LARGE SCALE GENOMIC DNA]</scope>
    <source>
        <strain evidence="2 3">JCM 14162</strain>
    </source>
</reference>
<dbReference type="PANTHER" id="PTHR43802:SF1">
    <property type="entry name" value="IP11341P-RELATED"/>
    <property type="match status" value="1"/>
</dbReference>
<sequence length="258" mass="27618">MALVLLDKKDGIATITLNRPEAMNALSDALRGEFFDACEDVAADSNIRAVIVTGAGERAFTAGLDLKELGSSGLGAATDQKPASNPCRALEKLDIPVIGAINGVAITGGFELALACDVRIGSTNARFADTHARVGIIPGWGLSQKLSRFVGLSRACELSFTGQFLDAETACRWGLINHVHVPDELMPAARALAADMATIDPDFLKTYKKLIFDGYDRNFKDAMALEKQVTDAYNGDVSAEEVEERRLAVMERGRALKG</sequence>
<dbReference type="InterPro" id="IPR001753">
    <property type="entry name" value="Enoyl-CoA_hydra/iso"/>
</dbReference>